<evidence type="ECO:0000313" key="2">
    <source>
        <dbReference type="EMBL" id="GAA4341375.1"/>
    </source>
</evidence>
<keyword evidence="3" id="KW-1185">Reference proteome</keyword>
<reference evidence="3" key="1">
    <citation type="journal article" date="2019" name="Int. J. Syst. Evol. Microbiol.">
        <title>The Global Catalogue of Microorganisms (GCM) 10K type strain sequencing project: providing services to taxonomists for standard genome sequencing and annotation.</title>
        <authorList>
            <consortium name="The Broad Institute Genomics Platform"/>
            <consortium name="The Broad Institute Genome Sequencing Center for Infectious Disease"/>
            <person name="Wu L."/>
            <person name="Ma J."/>
        </authorList>
    </citation>
    <scope>NUCLEOTIDE SEQUENCE [LARGE SCALE GENOMIC DNA]</scope>
    <source>
        <strain evidence="3">JCM 17919</strain>
    </source>
</reference>
<evidence type="ECO:0000313" key="3">
    <source>
        <dbReference type="Proteomes" id="UP001501725"/>
    </source>
</evidence>
<sequence>MKKILLGALVCAAVAGVVAYAINPEKMNETLGDLKKKAEDLLGKASETLDDLRTEAGSQMG</sequence>
<name>A0ABP8HMI3_9BACT</name>
<feature type="signal peptide" evidence="1">
    <location>
        <begin position="1"/>
        <end position="21"/>
    </location>
</feature>
<feature type="chain" id="PRO_5047519738" description="YtxH domain-containing protein" evidence="1">
    <location>
        <begin position="22"/>
        <end position="61"/>
    </location>
</feature>
<accession>A0ABP8HMI3</accession>
<dbReference type="Proteomes" id="UP001501725">
    <property type="component" value="Unassembled WGS sequence"/>
</dbReference>
<gene>
    <name evidence="2" type="ORF">GCM10023184_39760</name>
</gene>
<dbReference type="RefSeq" id="WP_345257655.1">
    <property type="nucleotide sequence ID" value="NZ_BAABGY010000015.1"/>
</dbReference>
<proteinExistence type="predicted"/>
<keyword evidence="1" id="KW-0732">Signal</keyword>
<organism evidence="2 3">
    <name type="scientific">Flaviaesturariibacter amylovorans</name>
    <dbReference type="NCBI Taxonomy" id="1084520"/>
    <lineage>
        <taxon>Bacteria</taxon>
        <taxon>Pseudomonadati</taxon>
        <taxon>Bacteroidota</taxon>
        <taxon>Chitinophagia</taxon>
        <taxon>Chitinophagales</taxon>
        <taxon>Chitinophagaceae</taxon>
        <taxon>Flaviaestuariibacter</taxon>
    </lineage>
</organism>
<dbReference type="EMBL" id="BAABGY010000015">
    <property type="protein sequence ID" value="GAA4341375.1"/>
    <property type="molecule type" value="Genomic_DNA"/>
</dbReference>
<evidence type="ECO:0008006" key="4">
    <source>
        <dbReference type="Google" id="ProtNLM"/>
    </source>
</evidence>
<protein>
    <recommendedName>
        <fullName evidence="4">YtxH domain-containing protein</fullName>
    </recommendedName>
</protein>
<comment type="caution">
    <text evidence="2">The sequence shown here is derived from an EMBL/GenBank/DDBJ whole genome shotgun (WGS) entry which is preliminary data.</text>
</comment>
<evidence type="ECO:0000256" key="1">
    <source>
        <dbReference type="SAM" id="SignalP"/>
    </source>
</evidence>